<dbReference type="CDD" id="cd04622">
    <property type="entry name" value="CBS_pair_HRP1_like"/>
    <property type="match status" value="1"/>
</dbReference>
<name>A0ABY4CDK1_9BACT</name>
<organism evidence="4 5">
    <name type="scientific">Bdellovibrio reynosensis</name>
    <dbReference type="NCBI Taxonomy" id="2835041"/>
    <lineage>
        <taxon>Bacteria</taxon>
        <taxon>Pseudomonadati</taxon>
        <taxon>Bdellovibrionota</taxon>
        <taxon>Bdellovibrionia</taxon>
        <taxon>Bdellovibrionales</taxon>
        <taxon>Pseudobdellovibrionaceae</taxon>
        <taxon>Bdellovibrio</taxon>
    </lineage>
</organism>
<evidence type="ECO:0000256" key="1">
    <source>
        <dbReference type="ARBA" id="ARBA00023122"/>
    </source>
</evidence>
<dbReference type="InterPro" id="IPR046342">
    <property type="entry name" value="CBS_dom_sf"/>
</dbReference>
<feature type="domain" description="CBS" evidence="3">
    <location>
        <begin position="72"/>
        <end position="131"/>
    </location>
</feature>
<dbReference type="InterPro" id="IPR000644">
    <property type="entry name" value="CBS_dom"/>
</dbReference>
<keyword evidence="1 2" id="KW-0129">CBS domain</keyword>
<dbReference type="RefSeq" id="WP_243540732.1">
    <property type="nucleotide sequence ID" value="NZ_CP093442.1"/>
</dbReference>
<feature type="domain" description="CBS" evidence="3">
    <location>
        <begin position="7"/>
        <end position="63"/>
    </location>
</feature>
<proteinExistence type="predicted"/>
<dbReference type="Gene3D" id="3.10.580.10">
    <property type="entry name" value="CBS-domain"/>
    <property type="match status" value="1"/>
</dbReference>
<protein>
    <submittedName>
        <fullName evidence="4">CBS domain-containing protein</fullName>
    </submittedName>
</protein>
<dbReference type="PROSITE" id="PS51371">
    <property type="entry name" value="CBS"/>
    <property type="match status" value="2"/>
</dbReference>
<keyword evidence="5" id="KW-1185">Reference proteome</keyword>
<evidence type="ECO:0000313" key="4">
    <source>
        <dbReference type="EMBL" id="UOF02913.1"/>
    </source>
</evidence>
<dbReference type="SUPFAM" id="SSF54631">
    <property type="entry name" value="CBS-domain pair"/>
    <property type="match status" value="1"/>
</dbReference>
<dbReference type="PANTHER" id="PTHR43080:SF2">
    <property type="entry name" value="CBS DOMAIN-CONTAINING PROTEIN"/>
    <property type="match status" value="1"/>
</dbReference>
<dbReference type="EMBL" id="CP093442">
    <property type="protein sequence ID" value="UOF02913.1"/>
    <property type="molecule type" value="Genomic_DNA"/>
</dbReference>
<dbReference type="Pfam" id="PF00571">
    <property type="entry name" value="CBS"/>
    <property type="match status" value="2"/>
</dbReference>
<evidence type="ECO:0000256" key="2">
    <source>
        <dbReference type="PROSITE-ProRule" id="PRU00703"/>
    </source>
</evidence>
<evidence type="ECO:0000313" key="5">
    <source>
        <dbReference type="Proteomes" id="UP000830116"/>
    </source>
</evidence>
<dbReference type="Proteomes" id="UP000830116">
    <property type="component" value="Chromosome"/>
</dbReference>
<evidence type="ECO:0000259" key="3">
    <source>
        <dbReference type="PROSITE" id="PS51371"/>
    </source>
</evidence>
<accession>A0ABY4CDK1</accession>
<gene>
    <name evidence="4" type="ORF">MNR06_08095</name>
</gene>
<dbReference type="InterPro" id="IPR051257">
    <property type="entry name" value="Diverse_CBS-Domain"/>
</dbReference>
<dbReference type="PANTHER" id="PTHR43080">
    <property type="entry name" value="CBS DOMAIN-CONTAINING PROTEIN CBSX3, MITOCHONDRIAL"/>
    <property type="match status" value="1"/>
</dbReference>
<dbReference type="SMART" id="SM00116">
    <property type="entry name" value="CBS"/>
    <property type="match status" value="2"/>
</dbReference>
<reference evidence="4" key="1">
    <citation type="submission" date="2022-03" db="EMBL/GenBank/DDBJ databases">
        <title>Genome Identification and Characterization of new species Bdellovibrio reynosense LBG001 sp. nov. from a Mexico soil sample.</title>
        <authorList>
            <person name="Camilli A."/>
            <person name="Ajao Y."/>
            <person name="Guo X."/>
        </authorList>
    </citation>
    <scope>NUCLEOTIDE SEQUENCE</scope>
    <source>
        <strain evidence="4">LBG001</strain>
    </source>
</reference>
<sequence>MKIKNVMSPRASVIHFDKTVVEAAMMMEAQDVGSIPVEKNDKMIGMITDRDICIRVVAQRRDPNITTVEEVMSEGIEYCFEEDEINSVATKMARNQVRRLPVVNANKRLVGMVSLGDIATKVKDPSISHQVLSGVSHH</sequence>